<dbReference type="GO" id="GO:0016757">
    <property type="term" value="F:glycosyltransferase activity"/>
    <property type="evidence" value="ECO:0007669"/>
    <property type="project" value="InterPro"/>
</dbReference>
<comment type="caution">
    <text evidence="2">The sequence shown here is derived from an EMBL/GenBank/DDBJ whole genome shotgun (WGS) entry which is preliminary data.</text>
</comment>
<dbReference type="EMBL" id="LAZR01015621">
    <property type="protein sequence ID" value="KKM08123.1"/>
    <property type="molecule type" value="Genomic_DNA"/>
</dbReference>
<protein>
    <recommendedName>
        <fullName evidence="1">Glycosyl transferase family 1 domain-containing protein</fullName>
    </recommendedName>
</protein>
<dbReference type="SUPFAM" id="SSF53756">
    <property type="entry name" value="UDP-Glycosyltransferase/glycogen phosphorylase"/>
    <property type="match status" value="1"/>
</dbReference>
<evidence type="ECO:0000313" key="2">
    <source>
        <dbReference type="EMBL" id="KKM08123.1"/>
    </source>
</evidence>
<accession>A0A0F9KAD9</accession>
<gene>
    <name evidence="2" type="ORF">LCGC14_1727080</name>
</gene>
<organism evidence="2">
    <name type="scientific">marine sediment metagenome</name>
    <dbReference type="NCBI Taxonomy" id="412755"/>
    <lineage>
        <taxon>unclassified sequences</taxon>
        <taxon>metagenomes</taxon>
        <taxon>ecological metagenomes</taxon>
    </lineage>
</organism>
<dbReference type="Gene3D" id="3.40.50.2000">
    <property type="entry name" value="Glycogen Phosphorylase B"/>
    <property type="match status" value="2"/>
</dbReference>
<feature type="domain" description="Glycosyl transferase family 1" evidence="1">
    <location>
        <begin position="55"/>
        <end position="226"/>
    </location>
</feature>
<feature type="non-terminal residue" evidence="2">
    <location>
        <position position="1"/>
    </location>
</feature>
<dbReference type="PANTHER" id="PTHR12526">
    <property type="entry name" value="GLYCOSYLTRANSFERASE"/>
    <property type="match status" value="1"/>
</dbReference>
<sequence length="254" mass="29107">QFVGKGLERRTIRKSSKIVTISNCMRRILLTYGAKSDNIEVVCDGVDSRIFKRTDKKELREKFGKNFQNIVIFQGVIDPQDDPQIILDAASQVVKKHPRTMFWIIGDGTALPGFKQRVAKENLVEYFYFSGWVKQEELARYISASDIGLVILPDILSARGRVTLKEFEYWACSVPVIAPQLPALEEVVEEGKTGFFYQPGNPNSLAEKIVLLIEIKDIRKKVGQRGMVLVKEKFEWQKLASQYEQICQNFVRRS</sequence>
<name>A0A0F9KAD9_9ZZZZ</name>
<dbReference type="Pfam" id="PF00534">
    <property type="entry name" value="Glycos_transf_1"/>
    <property type="match status" value="1"/>
</dbReference>
<evidence type="ECO:0000259" key="1">
    <source>
        <dbReference type="Pfam" id="PF00534"/>
    </source>
</evidence>
<reference evidence="2" key="1">
    <citation type="journal article" date="2015" name="Nature">
        <title>Complex archaea that bridge the gap between prokaryotes and eukaryotes.</title>
        <authorList>
            <person name="Spang A."/>
            <person name="Saw J.H."/>
            <person name="Jorgensen S.L."/>
            <person name="Zaremba-Niedzwiedzka K."/>
            <person name="Martijn J."/>
            <person name="Lind A.E."/>
            <person name="van Eijk R."/>
            <person name="Schleper C."/>
            <person name="Guy L."/>
            <person name="Ettema T.J."/>
        </authorList>
    </citation>
    <scope>NUCLEOTIDE SEQUENCE</scope>
</reference>
<dbReference type="InterPro" id="IPR001296">
    <property type="entry name" value="Glyco_trans_1"/>
</dbReference>
<dbReference type="AlphaFoldDB" id="A0A0F9KAD9"/>
<proteinExistence type="predicted"/>